<evidence type="ECO:0000313" key="2">
    <source>
        <dbReference type="Proteomes" id="UP000258927"/>
    </source>
</evidence>
<sequence length="103" mass="10967">MNKVEIIIPQNNNQGESLSPVIDGVKANFCNVFGGYTAIDAEGGWISNDGELFKEPVTVIFSAATQDKNADAEILVAIAQDVLAITDQLAVFISIDGQAQIIE</sequence>
<dbReference type="KEGG" id="mmyr:MXMO3_01840"/>
<protein>
    <submittedName>
        <fullName evidence="1">Uncharacterized protein</fullName>
    </submittedName>
</protein>
<reference evidence="1 2" key="1">
    <citation type="submission" date="2017-05" db="EMBL/GenBank/DDBJ databases">
        <title>Genome Analysis of Maritalea myrionectae HL2708#5.</title>
        <authorList>
            <consortium name="Cotde Inc.-PKNU"/>
            <person name="Jang D."/>
            <person name="Oh H.-M."/>
        </authorList>
    </citation>
    <scope>NUCLEOTIDE SEQUENCE [LARGE SCALE GENOMIC DNA]</scope>
    <source>
        <strain evidence="1 2">HL2708#5</strain>
    </source>
</reference>
<dbReference type="EMBL" id="CP021330">
    <property type="protein sequence ID" value="AVX04365.1"/>
    <property type="molecule type" value="Genomic_DNA"/>
</dbReference>
<keyword evidence="2" id="KW-1185">Reference proteome</keyword>
<organism evidence="1 2">
    <name type="scientific">Maritalea myrionectae</name>
    <dbReference type="NCBI Taxonomy" id="454601"/>
    <lineage>
        <taxon>Bacteria</taxon>
        <taxon>Pseudomonadati</taxon>
        <taxon>Pseudomonadota</taxon>
        <taxon>Alphaproteobacteria</taxon>
        <taxon>Hyphomicrobiales</taxon>
        <taxon>Devosiaceae</taxon>
        <taxon>Maritalea</taxon>
    </lineage>
</organism>
<name>A0A2R4MEJ3_9HYPH</name>
<accession>A0A2R4MEJ3</accession>
<evidence type="ECO:0000313" key="1">
    <source>
        <dbReference type="EMBL" id="AVX04365.1"/>
    </source>
</evidence>
<gene>
    <name evidence="1" type="ORF">MXMO3_01840</name>
</gene>
<dbReference type="RefSeq" id="WP_117395693.1">
    <property type="nucleotide sequence ID" value="NZ_CP021330.1"/>
</dbReference>
<dbReference type="AlphaFoldDB" id="A0A2R4MEJ3"/>
<dbReference type="Proteomes" id="UP000258927">
    <property type="component" value="Chromosome"/>
</dbReference>
<proteinExistence type="predicted"/>